<dbReference type="GO" id="GO:0004571">
    <property type="term" value="F:mannosyl-oligosaccharide 1,2-alpha-mannosidase activity"/>
    <property type="evidence" value="ECO:0007669"/>
    <property type="project" value="InterPro"/>
</dbReference>
<proteinExistence type="inferred from homology"/>
<dbReference type="PANTHER" id="PTHR45679">
    <property type="entry name" value="ER DEGRADATION-ENHANCING ALPHA-MANNOSIDASE-LIKE PROTEIN 2"/>
    <property type="match status" value="1"/>
</dbReference>
<feature type="active site" description="Proton donor" evidence="5">
    <location>
        <position position="361"/>
    </location>
</feature>
<dbReference type="InterPro" id="IPR036026">
    <property type="entry name" value="Seven-hairpin_glycosidases"/>
</dbReference>
<sequence length="858" mass="95624">MKWPTYWPRVILSLLVVGLECNKWTHEHSSPLVEAAEWTTSRKLEVSQGYARDQVRSLWYHGFDSYMSYGRGPDWQNPANIATNDVAGNFSVTLIDALDTLVILNDRPGFETAVRNVIDWVSFDVDTKPQVFETTIRVLGGLLSGHLYASQTDGPFHLPWYRSELLDMAHDLGERLLPAFNTPTGMPHARINLKHGLLRTDALDSCTAGAGSLILEFGTLSRLTGDSRFEKAAIKAFFAIWNRKSDIGLVGNTINTWTGKWLQPEVSSIGAGIDSFFEYALKWYVMSGEVEFLDVWQEAYAAVMRYSRAPDGFWGDQMYGTFDSLSAFWPGLQVLAGDLENAIKSHMTYWNIWRGHSGLPEIWDMNFRQGTSMQYPLRPEFVESTWYLYRATHDPFYLDVGGRILYDITTRAKVKCGLASIKDLRTNAQEDRMESFVLSETLKYLYLLFDEANPIHADDSNHIMTTEGHVLWLDQNYLRPISSVRRKLRGAEQHQCPAYELPLVAYDNAQGETGLTAGIRARADTEYIRQLIGVRPSDLDTKRSFPSGWCEIPRVNLFSYDFILSAGGQYVPEDFDPSPDKLAPVRDGYILYNISGIRAHIVNRLDGKGYDLTKLGPYAVKTGQLVYVSDPDLGVTPVDAKAGSSSRIPDVDLRFYVDHVDPLSHLRPGMHEMTTEVFVTASTALFGGDPTVPPPVPGQPPLKFGHGEGVRVTREPTNSYGCLPYSRVFEGDAVLVQRGKCTFLEKLVGARTAGASGVVVVSDEELMINPSAGAEELAGFESTIKDAVVVVLKHSAGEAVTNMLNAAEQMGFGHVMVAVEPEAQPATNDRGELKNASRDMNRVLYLNGHPLLNTRLMV</sequence>
<dbReference type="GO" id="GO:0044322">
    <property type="term" value="C:endoplasmic reticulum quality control compartment"/>
    <property type="evidence" value="ECO:0007669"/>
    <property type="project" value="GOC"/>
</dbReference>
<dbReference type="GO" id="GO:0005509">
    <property type="term" value="F:calcium ion binding"/>
    <property type="evidence" value="ECO:0007669"/>
    <property type="project" value="InterPro"/>
</dbReference>
<keyword evidence="6" id="KW-0106">Calcium</keyword>
<gene>
    <name evidence="10" type="ORF">IEO21_00954</name>
</gene>
<dbReference type="Gene3D" id="1.50.10.10">
    <property type="match status" value="1"/>
</dbReference>
<keyword evidence="7" id="KW-0326">Glycosidase</keyword>
<keyword evidence="8" id="KW-0732">Signal</keyword>
<dbReference type="Gene3D" id="3.50.30.30">
    <property type="match status" value="1"/>
</dbReference>
<evidence type="ECO:0000256" key="8">
    <source>
        <dbReference type="SAM" id="SignalP"/>
    </source>
</evidence>
<dbReference type="SUPFAM" id="SSF48225">
    <property type="entry name" value="Seven-hairpin glycosidases"/>
    <property type="match status" value="1"/>
</dbReference>
<comment type="cofactor">
    <cofactor evidence="6">
        <name>Ca(2+)</name>
        <dbReference type="ChEBI" id="CHEBI:29108"/>
    </cofactor>
</comment>
<dbReference type="GO" id="GO:0016020">
    <property type="term" value="C:membrane"/>
    <property type="evidence" value="ECO:0007669"/>
    <property type="project" value="InterPro"/>
</dbReference>
<accession>A0A8H7PAU1</accession>
<feature type="signal peptide" evidence="8">
    <location>
        <begin position="1"/>
        <end position="21"/>
    </location>
</feature>
<dbReference type="AlphaFoldDB" id="A0A8H7PAU1"/>
<feature type="active site" evidence="5">
    <location>
        <position position="274"/>
    </location>
</feature>
<evidence type="ECO:0000256" key="1">
    <source>
        <dbReference type="ARBA" id="ARBA00004240"/>
    </source>
</evidence>
<dbReference type="PRINTS" id="PR00747">
    <property type="entry name" value="GLYHDRLASE47"/>
</dbReference>
<dbReference type="GO" id="GO:1904380">
    <property type="term" value="P:endoplasmic reticulum mannose trimming"/>
    <property type="evidence" value="ECO:0007669"/>
    <property type="project" value="InterPro"/>
</dbReference>
<dbReference type="InterPro" id="IPR044674">
    <property type="entry name" value="EDEM1/2/3"/>
</dbReference>
<keyword evidence="3" id="KW-0256">Endoplasmic reticulum</keyword>
<feature type="chain" id="PRO_5034320058" description="alpha-1,2-Mannosidase" evidence="8">
    <location>
        <begin position="22"/>
        <end position="858"/>
    </location>
</feature>
<dbReference type="Pfam" id="PF01532">
    <property type="entry name" value="Glyco_hydro_47"/>
    <property type="match status" value="1"/>
</dbReference>
<evidence type="ECO:0000256" key="7">
    <source>
        <dbReference type="RuleBase" id="RU361193"/>
    </source>
</evidence>
<dbReference type="PANTHER" id="PTHR45679:SF5">
    <property type="entry name" value="ER DEGRADATION-ENHANCING ALPHA-MANNOSIDASE-LIKE PROTEIN 1"/>
    <property type="match status" value="1"/>
</dbReference>
<evidence type="ECO:0000256" key="2">
    <source>
        <dbReference type="ARBA" id="ARBA00007658"/>
    </source>
</evidence>
<evidence type="ECO:0000259" key="9">
    <source>
        <dbReference type="Pfam" id="PF02225"/>
    </source>
</evidence>
<dbReference type="InterPro" id="IPR001382">
    <property type="entry name" value="Glyco_hydro_47"/>
</dbReference>
<comment type="caution">
    <text evidence="10">The sequence shown here is derived from an EMBL/GenBank/DDBJ whole genome shotgun (WGS) entry which is preliminary data.</text>
</comment>
<comment type="similarity">
    <text evidence="2 7">Belongs to the glycosyl hydrolase 47 family.</text>
</comment>
<dbReference type="InterPro" id="IPR046450">
    <property type="entry name" value="PA_dom_sf"/>
</dbReference>
<feature type="active site" evidence="5">
    <location>
        <position position="380"/>
    </location>
</feature>
<dbReference type="Proteomes" id="UP000639403">
    <property type="component" value="Unassembled WGS sequence"/>
</dbReference>
<evidence type="ECO:0000256" key="3">
    <source>
        <dbReference type="ARBA" id="ARBA00022824"/>
    </source>
</evidence>
<name>A0A8H7PAU1_9APHY</name>
<evidence type="ECO:0000256" key="6">
    <source>
        <dbReference type="PIRSR" id="PIRSR601382-2"/>
    </source>
</evidence>
<protein>
    <recommendedName>
        <fullName evidence="7">alpha-1,2-Mannosidase</fullName>
        <ecNumber evidence="7">3.2.1.-</ecNumber>
    </recommendedName>
</protein>
<dbReference type="EMBL" id="JADOXO010000006">
    <property type="protein sequence ID" value="KAF9820977.1"/>
    <property type="molecule type" value="Genomic_DNA"/>
</dbReference>
<dbReference type="EC" id="3.2.1.-" evidence="7"/>
<dbReference type="Pfam" id="PF02225">
    <property type="entry name" value="PA"/>
    <property type="match status" value="1"/>
</dbReference>
<dbReference type="InterPro" id="IPR003137">
    <property type="entry name" value="PA_domain"/>
</dbReference>
<feature type="domain" description="PA" evidence="9">
    <location>
        <begin position="718"/>
        <end position="797"/>
    </location>
</feature>
<evidence type="ECO:0000313" key="11">
    <source>
        <dbReference type="Proteomes" id="UP000639403"/>
    </source>
</evidence>
<evidence type="ECO:0000313" key="10">
    <source>
        <dbReference type="EMBL" id="KAF9820977.1"/>
    </source>
</evidence>
<dbReference type="GO" id="GO:0005975">
    <property type="term" value="P:carbohydrate metabolic process"/>
    <property type="evidence" value="ECO:0007669"/>
    <property type="project" value="InterPro"/>
</dbReference>
<evidence type="ECO:0000256" key="5">
    <source>
        <dbReference type="PIRSR" id="PIRSR601382-1"/>
    </source>
</evidence>
<keyword evidence="4" id="KW-0325">Glycoprotein</keyword>
<comment type="subcellular location">
    <subcellularLocation>
        <location evidence="1">Endoplasmic reticulum</location>
    </subcellularLocation>
</comment>
<keyword evidence="6" id="KW-0479">Metal-binding</keyword>
<reference evidence="10" key="1">
    <citation type="submission" date="2020-11" db="EMBL/GenBank/DDBJ databases">
        <authorList>
            <person name="Koelle M."/>
            <person name="Horta M.A.C."/>
            <person name="Nowrousian M."/>
            <person name="Ohm R.A."/>
            <person name="Benz P."/>
            <person name="Pilgard A."/>
        </authorList>
    </citation>
    <scope>NUCLEOTIDE SEQUENCE</scope>
    <source>
        <strain evidence="10">FPRL280</strain>
    </source>
</reference>
<feature type="active site" description="Proton donor" evidence="5">
    <location>
        <position position="133"/>
    </location>
</feature>
<organism evidence="10 11">
    <name type="scientific">Rhodonia placenta</name>
    <dbReference type="NCBI Taxonomy" id="104341"/>
    <lineage>
        <taxon>Eukaryota</taxon>
        <taxon>Fungi</taxon>
        <taxon>Dikarya</taxon>
        <taxon>Basidiomycota</taxon>
        <taxon>Agaricomycotina</taxon>
        <taxon>Agaricomycetes</taxon>
        <taxon>Polyporales</taxon>
        <taxon>Adustoporiaceae</taxon>
        <taxon>Rhodonia</taxon>
    </lineage>
</organism>
<dbReference type="SUPFAM" id="SSF52025">
    <property type="entry name" value="PA domain"/>
    <property type="match status" value="1"/>
</dbReference>
<dbReference type="GO" id="GO:0036503">
    <property type="term" value="P:ERAD pathway"/>
    <property type="evidence" value="ECO:0007669"/>
    <property type="project" value="UniProtKB-ARBA"/>
</dbReference>
<keyword evidence="7" id="KW-0378">Hydrolase</keyword>
<evidence type="ECO:0000256" key="4">
    <source>
        <dbReference type="ARBA" id="ARBA00023180"/>
    </source>
</evidence>
<reference evidence="10" key="2">
    <citation type="journal article" name="Front. Microbiol.">
        <title>Degradative Capacity of Two Strains of Rhodonia placenta: From Phenotype to Genotype.</title>
        <authorList>
            <person name="Kolle M."/>
            <person name="Horta M.A.C."/>
            <person name="Nowrousian M."/>
            <person name="Ohm R.A."/>
            <person name="Benz J.P."/>
            <person name="Pilgard A."/>
        </authorList>
    </citation>
    <scope>NUCLEOTIDE SEQUENCE</scope>
    <source>
        <strain evidence="10">FPRL280</strain>
    </source>
</reference>
<feature type="binding site" evidence="6">
    <location>
        <position position="466"/>
    </location>
    <ligand>
        <name>Ca(2+)</name>
        <dbReference type="ChEBI" id="CHEBI:29108"/>
    </ligand>
</feature>
<dbReference type="InterPro" id="IPR012341">
    <property type="entry name" value="6hp_glycosidase-like_sf"/>
</dbReference>